<accession>A0A238BJR6</accession>
<sequence length="478" mass="54666">MAADVCAEQLPSTSYASTVAISSSSTTPIMQASQALVKAATSTTLHLGSCYISRSASSASVNYHQDDEEAEAAFAISSLPPEIHLHILKHLPRCDIDNCRLVCKRWKEMIDRNIHSLRKHLVQMLELREYKSRFILTLKAMIHISCSNLLKSWTFCEHITSRPSIGLGKRRCTRISTMLGNNERQQQEQHDENEQQQQLQQSAAKLPHLLIYMGHNSPSNSYLPVLVPNLPNDSNWHTEDHDERKRREHTPSQLLCERIAKYFREADIHFLRLTDMRFTDRFVDRLLEAFETCKIRCKKVEISMCKLNYVSPKKFHQLLQLIECQNLSLIWLRGNHGHINSSREFLSKFLGLSFLSIFAVTPPTTIGDDEFLADFLEGKVTKCLEETVLRIDNSSITTNGICRAIDKWKQTNTHWILNLCVGSEHIDIDELLRHLSLNQSKPRQGAFRIAHPQLPNEALLLWDDKDGIHIASNGKPIS</sequence>
<dbReference type="OrthoDB" id="1107553at2759"/>
<dbReference type="PROSITE" id="PS50181">
    <property type="entry name" value="FBOX"/>
    <property type="match status" value="1"/>
</dbReference>
<reference evidence="2 3" key="1">
    <citation type="submission" date="2015-12" db="EMBL/GenBank/DDBJ databases">
        <title>Draft genome of the nematode, Onchocerca flexuosa.</title>
        <authorList>
            <person name="Mitreva M."/>
        </authorList>
    </citation>
    <scope>NUCLEOTIDE SEQUENCE [LARGE SCALE GENOMIC DNA]</scope>
    <source>
        <strain evidence="2">Red Deer</strain>
    </source>
</reference>
<dbReference type="Gene3D" id="1.20.1280.50">
    <property type="match status" value="1"/>
</dbReference>
<name>A0A238BJR6_9BILA</name>
<feature type="domain" description="F-box" evidence="1">
    <location>
        <begin position="73"/>
        <end position="121"/>
    </location>
</feature>
<dbReference type="Pfam" id="PF12937">
    <property type="entry name" value="F-box-like"/>
    <property type="match status" value="1"/>
</dbReference>
<keyword evidence="3" id="KW-1185">Reference proteome</keyword>
<evidence type="ECO:0000313" key="2">
    <source>
        <dbReference type="EMBL" id="OZC05106.1"/>
    </source>
</evidence>
<dbReference type="AlphaFoldDB" id="A0A238BJR6"/>
<dbReference type="Proteomes" id="UP000242913">
    <property type="component" value="Unassembled WGS sequence"/>
</dbReference>
<gene>
    <name evidence="2" type="ORF">X798_07935</name>
</gene>
<dbReference type="InterPro" id="IPR036047">
    <property type="entry name" value="F-box-like_dom_sf"/>
</dbReference>
<proteinExistence type="predicted"/>
<protein>
    <recommendedName>
        <fullName evidence="1">F-box domain-containing protein</fullName>
    </recommendedName>
</protein>
<evidence type="ECO:0000313" key="3">
    <source>
        <dbReference type="Proteomes" id="UP000242913"/>
    </source>
</evidence>
<evidence type="ECO:0000259" key="1">
    <source>
        <dbReference type="PROSITE" id="PS50181"/>
    </source>
</evidence>
<dbReference type="SMART" id="SM00256">
    <property type="entry name" value="FBOX"/>
    <property type="match status" value="1"/>
</dbReference>
<dbReference type="EMBL" id="KZ271538">
    <property type="protein sequence ID" value="OZC05106.1"/>
    <property type="molecule type" value="Genomic_DNA"/>
</dbReference>
<dbReference type="InterPro" id="IPR001810">
    <property type="entry name" value="F-box_dom"/>
</dbReference>
<organism evidence="2 3">
    <name type="scientific">Onchocerca flexuosa</name>
    <dbReference type="NCBI Taxonomy" id="387005"/>
    <lineage>
        <taxon>Eukaryota</taxon>
        <taxon>Metazoa</taxon>
        <taxon>Ecdysozoa</taxon>
        <taxon>Nematoda</taxon>
        <taxon>Chromadorea</taxon>
        <taxon>Rhabditida</taxon>
        <taxon>Spirurina</taxon>
        <taxon>Spiruromorpha</taxon>
        <taxon>Filarioidea</taxon>
        <taxon>Onchocercidae</taxon>
        <taxon>Onchocerca</taxon>
    </lineage>
</organism>
<dbReference type="SUPFAM" id="SSF81383">
    <property type="entry name" value="F-box domain"/>
    <property type="match status" value="1"/>
</dbReference>